<name>A0A1T4XV92_9FIRM</name>
<accession>A0A1T4XV92</accession>
<gene>
    <name evidence="2" type="ORF">SAMN02745178_02384</name>
</gene>
<evidence type="ECO:0000313" key="2">
    <source>
        <dbReference type="EMBL" id="SKA93424.1"/>
    </source>
</evidence>
<evidence type="ECO:0000259" key="1">
    <source>
        <dbReference type="Pfam" id="PF09364"/>
    </source>
</evidence>
<dbReference type="Proteomes" id="UP000190286">
    <property type="component" value="Unassembled WGS sequence"/>
</dbReference>
<dbReference type="Pfam" id="PF09364">
    <property type="entry name" value="XFP_N"/>
    <property type="match status" value="1"/>
</dbReference>
<organism evidence="2 3">
    <name type="scientific">Gemmiger formicilis</name>
    <dbReference type="NCBI Taxonomy" id="745368"/>
    <lineage>
        <taxon>Bacteria</taxon>
        <taxon>Bacillati</taxon>
        <taxon>Bacillota</taxon>
        <taxon>Clostridia</taxon>
        <taxon>Eubacteriales</taxon>
        <taxon>Gemmiger</taxon>
    </lineage>
</organism>
<dbReference type="GeneID" id="93338827"/>
<reference evidence="2 3" key="1">
    <citation type="submission" date="2017-02" db="EMBL/GenBank/DDBJ databases">
        <authorList>
            <person name="Peterson S.W."/>
        </authorList>
    </citation>
    <scope>NUCLEOTIDE SEQUENCE [LARGE SCALE GENOMIC DNA]</scope>
    <source>
        <strain evidence="2 3">ATCC 27749</strain>
    </source>
</reference>
<dbReference type="InterPro" id="IPR018970">
    <property type="entry name" value="Xul5P/Fru6P_PKetolase_N"/>
</dbReference>
<evidence type="ECO:0000313" key="3">
    <source>
        <dbReference type="Proteomes" id="UP000190286"/>
    </source>
</evidence>
<dbReference type="Gene3D" id="3.40.50.970">
    <property type="match status" value="1"/>
</dbReference>
<dbReference type="OrthoDB" id="9768449at2"/>
<feature type="domain" description="Xylulose 5-phosphate/Fructose 6-phosphate phosphoketolase N-terminal" evidence="1">
    <location>
        <begin position="6"/>
        <end position="51"/>
    </location>
</feature>
<dbReference type="AlphaFoldDB" id="A0A1T4XV92"/>
<dbReference type="RefSeq" id="WP_078785234.1">
    <property type="nucleotide sequence ID" value="NZ_FUYF01000018.1"/>
</dbReference>
<keyword evidence="3" id="KW-1185">Reference proteome</keyword>
<dbReference type="STRING" id="745368.SAMN02745178_02384"/>
<proteinExistence type="predicted"/>
<protein>
    <submittedName>
        <fullName evidence="2">XFP N-terminal domain-containing protein</fullName>
    </submittedName>
</protein>
<sequence length="76" mass="9014">MNQQGSQKIDAYRRASNYPTAGQLYLPDNPLLRRPLKREDVKRKLIAHKNCIHEIGQDMPEILDRKRHLPEKVYTF</sequence>
<dbReference type="EMBL" id="FUYF01000018">
    <property type="protein sequence ID" value="SKA93424.1"/>
    <property type="molecule type" value="Genomic_DNA"/>
</dbReference>